<gene>
    <name evidence="2" type="ORF">FHS55_003561</name>
</gene>
<dbReference type="Proteomes" id="UP000533469">
    <property type="component" value="Unassembled WGS sequence"/>
</dbReference>
<evidence type="ECO:0000313" key="3">
    <source>
        <dbReference type="Proteomes" id="UP000533469"/>
    </source>
</evidence>
<organism evidence="2 3">
    <name type="scientific">Ancylobacter tetraedralis</name>
    <dbReference type="NCBI Taxonomy" id="217068"/>
    <lineage>
        <taxon>Bacteria</taxon>
        <taxon>Pseudomonadati</taxon>
        <taxon>Pseudomonadota</taxon>
        <taxon>Alphaproteobacteria</taxon>
        <taxon>Hyphomicrobiales</taxon>
        <taxon>Xanthobacteraceae</taxon>
        <taxon>Ancylobacter</taxon>
    </lineage>
</organism>
<name>A0A839ZE50_9HYPH</name>
<feature type="signal peptide" evidence="1">
    <location>
        <begin position="1"/>
        <end position="23"/>
    </location>
</feature>
<dbReference type="EMBL" id="JACICD010000007">
    <property type="protein sequence ID" value="MBB3772936.1"/>
    <property type="molecule type" value="Genomic_DNA"/>
</dbReference>
<reference evidence="2 3" key="1">
    <citation type="submission" date="2020-08" db="EMBL/GenBank/DDBJ databases">
        <title>Genomic Encyclopedia of Type Strains, Phase IV (KMG-IV): sequencing the most valuable type-strain genomes for metagenomic binning, comparative biology and taxonomic classification.</title>
        <authorList>
            <person name="Goeker M."/>
        </authorList>
    </citation>
    <scope>NUCLEOTIDE SEQUENCE [LARGE SCALE GENOMIC DNA]</scope>
    <source>
        <strain evidence="2 3">DSM 5895</strain>
    </source>
</reference>
<sequence>MRRLFFAAAAIGALAAFAGSAQAAQLLPPAYFNPQVRHLGPVEANIYNATDVLPQGRPWFPSLGPSYGTFTDPWFPPVGTVTVRPVKAPIRK</sequence>
<evidence type="ECO:0000313" key="2">
    <source>
        <dbReference type="EMBL" id="MBB3772936.1"/>
    </source>
</evidence>
<keyword evidence="3" id="KW-1185">Reference proteome</keyword>
<dbReference type="RefSeq" id="WP_183191091.1">
    <property type="nucleotide sequence ID" value="NZ_JACICD010000007.1"/>
</dbReference>
<evidence type="ECO:0000256" key="1">
    <source>
        <dbReference type="SAM" id="SignalP"/>
    </source>
</evidence>
<comment type="caution">
    <text evidence="2">The sequence shown here is derived from an EMBL/GenBank/DDBJ whole genome shotgun (WGS) entry which is preliminary data.</text>
</comment>
<accession>A0A839ZE50</accession>
<protein>
    <submittedName>
        <fullName evidence="2">Uncharacterized protein</fullName>
    </submittedName>
</protein>
<dbReference type="AlphaFoldDB" id="A0A839ZE50"/>
<keyword evidence="1" id="KW-0732">Signal</keyword>
<feature type="chain" id="PRO_5032860314" evidence="1">
    <location>
        <begin position="24"/>
        <end position="92"/>
    </location>
</feature>
<proteinExistence type="predicted"/>